<dbReference type="Proteomes" id="UP000809273">
    <property type="component" value="Unassembled WGS sequence"/>
</dbReference>
<dbReference type="Pfam" id="PF04191">
    <property type="entry name" value="PEMT"/>
    <property type="match status" value="1"/>
</dbReference>
<gene>
    <name evidence="6" type="ORF">JW984_05005</name>
</gene>
<keyword evidence="4 5" id="KW-0472">Membrane</keyword>
<feature type="transmembrane region" description="Helical" evidence="5">
    <location>
        <begin position="113"/>
        <end position="141"/>
    </location>
</feature>
<organism evidence="6 7">
    <name type="scientific">Candidatus Zymogenus saltonus</name>
    <dbReference type="NCBI Taxonomy" id="2844893"/>
    <lineage>
        <taxon>Bacteria</taxon>
        <taxon>Deltaproteobacteria</taxon>
        <taxon>Candidatus Zymogenia</taxon>
        <taxon>Candidatus Zymogeniales</taxon>
        <taxon>Candidatus Zymogenaceae</taxon>
        <taxon>Candidatus Zymogenus</taxon>
    </lineage>
</organism>
<evidence type="ECO:0000256" key="4">
    <source>
        <dbReference type="ARBA" id="ARBA00023136"/>
    </source>
</evidence>
<reference evidence="6" key="1">
    <citation type="journal article" date="2021" name="Environ. Microbiol.">
        <title>Genomic characterization of three novel Desulfobacterota classes expand the metabolic and phylogenetic diversity of the phylum.</title>
        <authorList>
            <person name="Murphy C.L."/>
            <person name="Biggerstaff J."/>
            <person name="Eichhorn A."/>
            <person name="Ewing E."/>
            <person name="Shahan R."/>
            <person name="Soriano D."/>
            <person name="Stewart S."/>
            <person name="VanMol K."/>
            <person name="Walker R."/>
            <person name="Walters P."/>
            <person name="Elshahed M.S."/>
            <person name="Youssef N.H."/>
        </authorList>
    </citation>
    <scope>NUCLEOTIDE SEQUENCE</scope>
    <source>
        <strain evidence="6">Zod_Metabat.24</strain>
    </source>
</reference>
<feature type="transmembrane region" description="Helical" evidence="5">
    <location>
        <begin position="48"/>
        <end position="71"/>
    </location>
</feature>
<evidence type="ECO:0000256" key="5">
    <source>
        <dbReference type="SAM" id="Phobius"/>
    </source>
</evidence>
<keyword evidence="2 5" id="KW-0812">Transmembrane</keyword>
<name>A0A9D8PP33_9DELT</name>
<protein>
    <submittedName>
        <fullName evidence="6">Isoprenylcysteine carboxylmethyltransferase family protein</fullName>
    </submittedName>
</protein>
<evidence type="ECO:0000256" key="3">
    <source>
        <dbReference type="ARBA" id="ARBA00022989"/>
    </source>
</evidence>
<evidence type="ECO:0000256" key="1">
    <source>
        <dbReference type="ARBA" id="ARBA00004127"/>
    </source>
</evidence>
<dbReference type="InterPro" id="IPR007318">
    <property type="entry name" value="Phopholipid_MeTrfase"/>
</dbReference>
<dbReference type="PANTHER" id="PTHR43847">
    <property type="entry name" value="BLL3993 PROTEIN"/>
    <property type="match status" value="1"/>
</dbReference>
<feature type="transmembrane region" description="Helical" evidence="5">
    <location>
        <begin position="83"/>
        <end position="101"/>
    </location>
</feature>
<dbReference type="GO" id="GO:0012505">
    <property type="term" value="C:endomembrane system"/>
    <property type="evidence" value="ECO:0007669"/>
    <property type="project" value="UniProtKB-SubCell"/>
</dbReference>
<accession>A0A9D8PP33</accession>
<dbReference type="PANTHER" id="PTHR43847:SF1">
    <property type="entry name" value="BLL3993 PROTEIN"/>
    <property type="match status" value="1"/>
</dbReference>
<proteinExistence type="predicted"/>
<dbReference type="EMBL" id="JAFGIX010000025">
    <property type="protein sequence ID" value="MBN1572540.1"/>
    <property type="molecule type" value="Genomic_DNA"/>
</dbReference>
<dbReference type="Gene3D" id="1.20.120.1630">
    <property type="match status" value="1"/>
</dbReference>
<evidence type="ECO:0000313" key="6">
    <source>
        <dbReference type="EMBL" id="MBN1572540.1"/>
    </source>
</evidence>
<comment type="caution">
    <text evidence="6">The sequence shown here is derived from an EMBL/GenBank/DDBJ whole genome shotgun (WGS) entry which is preliminary data.</text>
</comment>
<comment type="subcellular location">
    <subcellularLocation>
        <location evidence="1">Endomembrane system</location>
        <topology evidence="1">Multi-pass membrane protein</topology>
    </subcellularLocation>
</comment>
<evidence type="ECO:0000313" key="7">
    <source>
        <dbReference type="Proteomes" id="UP000809273"/>
    </source>
</evidence>
<dbReference type="AlphaFoldDB" id="A0A9D8PP33"/>
<keyword evidence="3 5" id="KW-1133">Transmembrane helix</keyword>
<feature type="transmembrane region" description="Helical" evidence="5">
    <location>
        <begin position="7"/>
        <end position="28"/>
    </location>
</feature>
<reference evidence="6" key="2">
    <citation type="submission" date="2021-01" db="EMBL/GenBank/DDBJ databases">
        <authorList>
            <person name="Hahn C.R."/>
            <person name="Youssef N.H."/>
            <person name="Elshahed M."/>
        </authorList>
    </citation>
    <scope>NUCLEOTIDE SEQUENCE</scope>
    <source>
        <strain evidence="6">Zod_Metabat.24</strain>
    </source>
</reference>
<dbReference type="InterPro" id="IPR052527">
    <property type="entry name" value="Metal_cation-efflux_comp"/>
</dbReference>
<sequence length="175" mass="20116">MKSFRHILGLFLGFGLNGVIIPFAIYHVNIFCDRLLGFETFGTDEVRIPFGIIFLAVGLFFVFWANAMLIVRGKGGPFNYHRLVTISPVTEKLVITGPYRFTRNPMAFGAFTAYLSIPIFIGSISGILLFFFFFALAYLYFKKIEEKRLLEHFGTEFEEYRNRVSLIFPLPPKKS</sequence>
<evidence type="ECO:0000256" key="2">
    <source>
        <dbReference type="ARBA" id="ARBA00022692"/>
    </source>
</evidence>